<sequence>MDDSRPRYAGNTLELQRDDAFRLLELIPGIPGDSIKIRLLNMRIATTLEYEALSYTWGDPAAVADVQVLDANDDEYLGKIGITWNCYAALCRLRLPDNVRTLWIDAVCINQSLVPEKNHQISLMARIYESASRVIFYLGEEENDSATVIEYFREMNSPRTDGIGRPTPPTRKALQAFFNRPWFHRVWVVHEIHFAADAIFVCGSEELELEPFFAFYHLNTSRDWTQYIDIPFSIHHALNNRESVRTGYEMLDEKHLWGLQGILEKTRFCLATDPRDKVYAILSLVEAEHEKRREPNPHKVIPDYSLSTANVYSQVASIILPTIGLQGLVDLLVPDSAIPNLPSWVPDWSVASPYAWGPHARSYVYAGHRTSPVRLNYGEDPNHVASPYNLSINTKLLQIRAVFVTRLSVVGPVCSVSKNFFPIQEWRSLASPEHHTLHRQLSPFQRCLCADSVDYPATVKYSIAMIEEYNNKKDPDLPVQEDDWLFLMEKTGSRMRPEDSLPSGPKPLGTEPLKRIFTTEPLSLRTQSETVLVVCDGKRFGRTEDGKIGIFPPDAREGDEVWVIEGLRMPMVCRPDVGGRKVVRFVGSAYVYGIMYGEVWNGEVVEELFVR</sequence>
<dbReference type="PANTHER" id="PTHR24148">
    <property type="entry name" value="ANKYRIN REPEAT DOMAIN-CONTAINING PROTEIN 39 HOMOLOG-RELATED"/>
    <property type="match status" value="1"/>
</dbReference>
<dbReference type="EMBL" id="MU865392">
    <property type="protein sequence ID" value="KAK4224453.1"/>
    <property type="molecule type" value="Genomic_DNA"/>
</dbReference>
<evidence type="ECO:0000259" key="1">
    <source>
        <dbReference type="Pfam" id="PF06985"/>
    </source>
</evidence>
<evidence type="ECO:0000313" key="3">
    <source>
        <dbReference type="Proteomes" id="UP001301958"/>
    </source>
</evidence>
<dbReference type="Pfam" id="PF26639">
    <property type="entry name" value="Het-6_barrel"/>
    <property type="match status" value="1"/>
</dbReference>
<comment type="caution">
    <text evidence="2">The sequence shown here is derived from an EMBL/GenBank/DDBJ whole genome shotgun (WGS) entry which is preliminary data.</text>
</comment>
<dbReference type="InterPro" id="IPR010730">
    <property type="entry name" value="HET"/>
</dbReference>
<dbReference type="Proteomes" id="UP001301958">
    <property type="component" value="Unassembled WGS sequence"/>
</dbReference>
<gene>
    <name evidence="2" type="ORF">QBC38DRAFT_16811</name>
</gene>
<reference evidence="2" key="1">
    <citation type="journal article" date="2023" name="Mol. Phylogenet. Evol.">
        <title>Genome-scale phylogeny and comparative genomics of the fungal order Sordariales.</title>
        <authorList>
            <person name="Hensen N."/>
            <person name="Bonometti L."/>
            <person name="Westerberg I."/>
            <person name="Brannstrom I.O."/>
            <person name="Guillou S."/>
            <person name="Cros-Aarteil S."/>
            <person name="Calhoun S."/>
            <person name="Haridas S."/>
            <person name="Kuo A."/>
            <person name="Mondo S."/>
            <person name="Pangilinan J."/>
            <person name="Riley R."/>
            <person name="LaButti K."/>
            <person name="Andreopoulos B."/>
            <person name="Lipzen A."/>
            <person name="Chen C."/>
            <person name="Yan M."/>
            <person name="Daum C."/>
            <person name="Ng V."/>
            <person name="Clum A."/>
            <person name="Steindorff A."/>
            <person name="Ohm R.A."/>
            <person name="Martin F."/>
            <person name="Silar P."/>
            <person name="Natvig D.O."/>
            <person name="Lalanne C."/>
            <person name="Gautier V."/>
            <person name="Ament-Velasquez S.L."/>
            <person name="Kruys A."/>
            <person name="Hutchinson M.I."/>
            <person name="Powell A.J."/>
            <person name="Barry K."/>
            <person name="Miller A.N."/>
            <person name="Grigoriev I.V."/>
            <person name="Debuchy R."/>
            <person name="Gladieux P."/>
            <person name="Hiltunen Thoren M."/>
            <person name="Johannesson H."/>
        </authorList>
    </citation>
    <scope>NUCLEOTIDE SEQUENCE</scope>
    <source>
        <strain evidence="2">CBS 990.96</strain>
    </source>
</reference>
<keyword evidence="3" id="KW-1185">Reference proteome</keyword>
<reference evidence="2" key="2">
    <citation type="submission" date="2023-05" db="EMBL/GenBank/DDBJ databases">
        <authorList>
            <consortium name="Lawrence Berkeley National Laboratory"/>
            <person name="Steindorff A."/>
            <person name="Hensen N."/>
            <person name="Bonometti L."/>
            <person name="Westerberg I."/>
            <person name="Brannstrom I.O."/>
            <person name="Guillou S."/>
            <person name="Cros-Aarteil S."/>
            <person name="Calhoun S."/>
            <person name="Haridas S."/>
            <person name="Kuo A."/>
            <person name="Mondo S."/>
            <person name="Pangilinan J."/>
            <person name="Riley R."/>
            <person name="Labutti K."/>
            <person name="Andreopoulos B."/>
            <person name="Lipzen A."/>
            <person name="Chen C."/>
            <person name="Yanf M."/>
            <person name="Daum C."/>
            <person name="Ng V."/>
            <person name="Clum A."/>
            <person name="Ohm R."/>
            <person name="Martin F."/>
            <person name="Silar P."/>
            <person name="Natvig D."/>
            <person name="Lalanne C."/>
            <person name="Gautier V."/>
            <person name="Ament-Velasquez S.L."/>
            <person name="Kruys A."/>
            <person name="Hutchinson M.I."/>
            <person name="Powell A.J."/>
            <person name="Barry K."/>
            <person name="Miller A.N."/>
            <person name="Grigoriev I.V."/>
            <person name="Debuchy R."/>
            <person name="Gladieux P."/>
            <person name="Thoren M.H."/>
            <person name="Johannesson H."/>
        </authorList>
    </citation>
    <scope>NUCLEOTIDE SEQUENCE</scope>
    <source>
        <strain evidence="2">CBS 990.96</strain>
    </source>
</reference>
<protein>
    <submittedName>
        <fullName evidence="2">Heterokaryon incompatibility protein-domain-containing protein</fullName>
    </submittedName>
</protein>
<organism evidence="2 3">
    <name type="scientific">Podospora fimiseda</name>
    <dbReference type="NCBI Taxonomy" id="252190"/>
    <lineage>
        <taxon>Eukaryota</taxon>
        <taxon>Fungi</taxon>
        <taxon>Dikarya</taxon>
        <taxon>Ascomycota</taxon>
        <taxon>Pezizomycotina</taxon>
        <taxon>Sordariomycetes</taxon>
        <taxon>Sordariomycetidae</taxon>
        <taxon>Sordariales</taxon>
        <taxon>Podosporaceae</taxon>
        <taxon>Podospora</taxon>
    </lineage>
</organism>
<evidence type="ECO:0000313" key="2">
    <source>
        <dbReference type="EMBL" id="KAK4224453.1"/>
    </source>
</evidence>
<proteinExistence type="predicted"/>
<dbReference type="AlphaFoldDB" id="A0AAN7BJN1"/>
<name>A0AAN7BJN1_9PEZI</name>
<dbReference type="PANTHER" id="PTHR24148:SF73">
    <property type="entry name" value="HET DOMAIN PROTEIN (AFU_ORTHOLOGUE AFUA_8G01020)"/>
    <property type="match status" value="1"/>
</dbReference>
<feature type="domain" description="Heterokaryon incompatibility" evidence="1">
    <location>
        <begin position="50"/>
        <end position="191"/>
    </location>
</feature>
<dbReference type="InterPro" id="IPR052895">
    <property type="entry name" value="HetReg/Transcr_Mod"/>
</dbReference>
<accession>A0AAN7BJN1</accession>
<dbReference type="Pfam" id="PF06985">
    <property type="entry name" value="HET"/>
    <property type="match status" value="1"/>
</dbReference>